<evidence type="ECO:0000256" key="4">
    <source>
        <dbReference type="SAM" id="Phobius"/>
    </source>
</evidence>
<evidence type="ECO:0000256" key="2">
    <source>
        <dbReference type="ARBA" id="ARBA00022676"/>
    </source>
</evidence>
<dbReference type="Proteomes" id="UP000199474">
    <property type="component" value="Unassembled WGS sequence"/>
</dbReference>
<evidence type="ECO:0000259" key="5">
    <source>
        <dbReference type="Pfam" id="PF00535"/>
    </source>
</evidence>
<protein>
    <submittedName>
        <fullName evidence="6">Biofilm PGA synthesis N-glycosyltransferase PgaC</fullName>
    </submittedName>
</protein>
<dbReference type="Gene3D" id="3.90.550.10">
    <property type="entry name" value="Spore Coat Polysaccharide Biosynthesis Protein SpsA, Chain A"/>
    <property type="match status" value="1"/>
</dbReference>
<keyword evidence="4" id="KW-0812">Transmembrane</keyword>
<dbReference type="EMBL" id="FOMR01000001">
    <property type="protein sequence ID" value="SFD41816.1"/>
    <property type="molecule type" value="Genomic_DNA"/>
</dbReference>
<keyword evidence="4" id="KW-1133">Transmembrane helix</keyword>
<feature type="transmembrane region" description="Helical" evidence="4">
    <location>
        <begin position="6"/>
        <end position="31"/>
    </location>
</feature>
<keyword evidence="2" id="KW-0328">Glycosyltransferase</keyword>
<sequence length="110" mass="12558">MPLPMAVLCVFGVALFPGFLNMFLLFTLWLGRWDISIPKAKLPNISILIACYNEENSIERTICNILATCYPSHIELLVIDDGSNDDTYLTLKSLQEEFRDYPPHSPYFPT</sequence>
<accession>A0A1I1S5P5</accession>
<feature type="domain" description="Glycosyltransferase 2-like" evidence="5">
    <location>
        <begin position="46"/>
        <end position="96"/>
    </location>
</feature>
<dbReference type="PANTHER" id="PTHR43630:SF1">
    <property type="entry name" value="POLY-BETA-1,6-N-ACETYL-D-GLUCOSAMINE SYNTHASE"/>
    <property type="match status" value="1"/>
</dbReference>
<dbReference type="PANTHER" id="PTHR43630">
    <property type="entry name" value="POLY-BETA-1,6-N-ACETYL-D-GLUCOSAMINE SYNTHASE"/>
    <property type="match status" value="1"/>
</dbReference>
<dbReference type="STRING" id="640948.SAMN05216238_101250"/>
<dbReference type="InterPro" id="IPR001173">
    <property type="entry name" value="Glyco_trans_2-like"/>
</dbReference>
<keyword evidence="7" id="KW-1185">Reference proteome</keyword>
<reference evidence="7" key="1">
    <citation type="submission" date="2016-10" db="EMBL/GenBank/DDBJ databases">
        <authorList>
            <person name="Varghese N."/>
            <person name="Submissions S."/>
        </authorList>
    </citation>
    <scope>NUCLEOTIDE SEQUENCE [LARGE SCALE GENOMIC DNA]</scope>
    <source>
        <strain evidence="7">DSM 22530</strain>
    </source>
</reference>
<organism evidence="6 7">
    <name type="scientific">Lentibacillus persicus</name>
    <dbReference type="NCBI Taxonomy" id="640948"/>
    <lineage>
        <taxon>Bacteria</taxon>
        <taxon>Bacillati</taxon>
        <taxon>Bacillota</taxon>
        <taxon>Bacilli</taxon>
        <taxon>Bacillales</taxon>
        <taxon>Bacillaceae</taxon>
        <taxon>Lentibacillus</taxon>
    </lineage>
</organism>
<dbReference type="SUPFAM" id="SSF53448">
    <property type="entry name" value="Nucleotide-diphospho-sugar transferases"/>
    <property type="match status" value="1"/>
</dbReference>
<evidence type="ECO:0000256" key="3">
    <source>
        <dbReference type="ARBA" id="ARBA00022679"/>
    </source>
</evidence>
<name>A0A1I1S5P5_9BACI</name>
<dbReference type="GO" id="GO:0016757">
    <property type="term" value="F:glycosyltransferase activity"/>
    <property type="evidence" value="ECO:0007669"/>
    <property type="project" value="UniProtKB-KW"/>
</dbReference>
<gene>
    <name evidence="6" type="ORF">SAMN05216238_101250</name>
</gene>
<evidence type="ECO:0000313" key="7">
    <source>
        <dbReference type="Proteomes" id="UP000199474"/>
    </source>
</evidence>
<comment type="similarity">
    <text evidence="1">Belongs to the glycosyltransferase 2 family.</text>
</comment>
<keyword evidence="3 6" id="KW-0808">Transferase</keyword>
<proteinExistence type="inferred from homology"/>
<evidence type="ECO:0000256" key="1">
    <source>
        <dbReference type="ARBA" id="ARBA00006739"/>
    </source>
</evidence>
<keyword evidence="4" id="KW-0472">Membrane</keyword>
<evidence type="ECO:0000313" key="6">
    <source>
        <dbReference type="EMBL" id="SFD41816.1"/>
    </source>
</evidence>
<dbReference type="InterPro" id="IPR029044">
    <property type="entry name" value="Nucleotide-diphossugar_trans"/>
</dbReference>
<dbReference type="Pfam" id="PF00535">
    <property type="entry name" value="Glycos_transf_2"/>
    <property type="match status" value="1"/>
</dbReference>
<dbReference type="AlphaFoldDB" id="A0A1I1S5P5"/>